<keyword evidence="1" id="KW-1133">Transmembrane helix</keyword>
<dbReference type="EMBL" id="VUJU01008860">
    <property type="protein sequence ID" value="KAF0724865.1"/>
    <property type="molecule type" value="Genomic_DNA"/>
</dbReference>
<keyword evidence="2" id="KW-0548">Nucleotidyltransferase</keyword>
<evidence type="ECO:0000313" key="3">
    <source>
        <dbReference type="Proteomes" id="UP000478052"/>
    </source>
</evidence>
<dbReference type="AlphaFoldDB" id="A0A6G0WC59"/>
<name>A0A6G0WC59_APHCR</name>
<organism evidence="2 3">
    <name type="scientific">Aphis craccivora</name>
    <name type="common">Cowpea aphid</name>
    <dbReference type="NCBI Taxonomy" id="307492"/>
    <lineage>
        <taxon>Eukaryota</taxon>
        <taxon>Metazoa</taxon>
        <taxon>Ecdysozoa</taxon>
        <taxon>Arthropoda</taxon>
        <taxon>Hexapoda</taxon>
        <taxon>Insecta</taxon>
        <taxon>Pterygota</taxon>
        <taxon>Neoptera</taxon>
        <taxon>Paraneoptera</taxon>
        <taxon>Hemiptera</taxon>
        <taxon>Sternorrhyncha</taxon>
        <taxon>Aphidomorpha</taxon>
        <taxon>Aphidoidea</taxon>
        <taxon>Aphididae</taxon>
        <taxon>Aphidini</taxon>
        <taxon>Aphis</taxon>
        <taxon>Aphis</taxon>
    </lineage>
</organism>
<keyword evidence="3" id="KW-1185">Reference proteome</keyword>
<evidence type="ECO:0000313" key="2">
    <source>
        <dbReference type="EMBL" id="KAF0724865.1"/>
    </source>
</evidence>
<gene>
    <name evidence="2" type="ORF">FWK35_00033141</name>
</gene>
<keyword evidence="1" id="KW-0472">Membrane</keyword>
<feature type="transmembrane region" description="Helical" evidence="1">
    <location>
        <begin position="26"/>
        <end position="49"/>
    </location>
</feature>
<reference evidence="2 3" key="1">
    <citation type="submission" date="2019-08" db="EMBL/GenBank/DDBJ databases">
        <title>Whole genome of Aphis craccivora.</title>
        <authorList>
            <person name="Voronova N.V."/>
            <person name="Shulinski R.S."/>
            <person name="Bandarenka Y.V."/>
            <person name="Zhorov D.G."/>
            <person name="Warner D."/>
        </authorList>
    </citation>
    <scope>NUCLEOTIDE SEQUENCE [LARGE SCALE GENOMIC DNA]</scope>
    <source>
        <strain evidence="2">180601</strain>
        <tissue evidence="2">Whole Body</tissue>
    </source>
</reference>
<dbReference type="GO" id="GO:0003964">
    <property type="term" value="F:RNA-directed DNA polymerase activity"/>
    <property type="evidence" value="ECO:0007669"/>
    <property type="project" value="UniProtKB-KW"/>
</dbReference>
<protein>
    <submittedName>
        <fullName evidence="2">Putative RNA-directed DNA polymerase</fullName>
    </submittedName>
</protein>
<sequence>MIYHCLRITVLSGNGLSANDMFFDTAIILLSIDIFFSENIAFLMLLVILSSFITNRTFKVRIDTDISEKHPIKAEVPQDHRDQSFVPPCLIFFAMTSQFYKNIN</sequence>
<dbReference type="Proteomes" id="UP000478052">
    <property type="component" value="Unassembled WGS sequence"/>
</dbReference>
<accession>A0A6G0WC59</accession>
<keyword evidence="2" id="KW-0695">RNA-directed DNA polymerase</keyword>
<comment type="caution">
    <text evidence="2">The sequence shown here is derived from an EMBL/GenBank/DDBJ whole genome shotgun (WGS) entry which is preliminary data.</text>
</comment>
<evidence type="ECO:0000256" key="1">
    <source>
        <dbReference type="SAM" id="Phobius"/>
    </source>
</evidence>
<keyword evidence="2" id="KW-0808">Transferase</keyword>
<keyword evidence="1" id="KW-0812">Transmembrane</keyword>
<proteinExistence type="predicted"/>